<protein>
    <submittedName>
        <fullName evidence="9">Respirasome Complex Assembly Factor 1</fullName>
    </submittedName>
</protein>
<name>A0A6J1MVT2_BICAN</name>
<dbReference type="InterPro" id="IPR010742">
    <property type="entry name" value="RCAF1"/>
</dbReference>
<keyword evidence="6 7" id="KW-0472">Membrane</keyword>
<dbReference type="KEGG" id="bany:112046287"/>
<sequence length="128" mass="14515">MSTKSKSSDNVTKSNGNDSVWKRAFLPNAEWPDKEEFLDVIYWMRQAIGIVLGLCWGLLPLKGFLGLLLFVIVNAAVIYVYVNNFQSVDEEEYGGMWEITKEGFMTSFAGFLVTWIIMFTGLHSTSEL</sequence>
<dbReference type="InterPro" id="IPR029008">
    <property type="entry name" value="EMC6-like"/>
</dbReference>
<dbReference type="PANTHER" id="PTHR12906:SF0">
    <property type="entry name" value="GEL COMPLEX SUBUNIT OPTI"/>
    <property type="match status" value="1"/>
</dbReference>
<evidence type="ECO:0000256" key="4">
    <source>
        <dbReference type="ARBA" id="ARBA00022824"/>
    </source>
</evidence>
<feature type="transmembrane region" description="Helical" evidence="7">
    <location>
        <begin position="64"/>
        <end position="82"/>
    </location>
</feature>
<proteinExistence type="inferred from homology"/>
<accession>A0A6J1MVT2</accession>
<dbReference type="OrthoDB" id="286395at2759"/>
<gene>
    <name evidence="9" type="primary">LOC112046287</name>
</gene>
<dbReference type="RefSeq" id="XP_023938654.1">
    <property type="nucleotide sequence ID" value="XM_024082886.2"/>
</dbReference>
<dbReference type="GO" id="GO:0097250">
    <property type="term" value="P:mitochondrial respirasome assembly"/>
    <property type="evidence" value="ECO:0007669"/>
    <property type="project" value="InterPro"/>
</dbReference>
<dbReference type="Proteomes" id="UP001652582">
    <property type="component" value="Chromosome 15"/>
</dbReference>
<evidence type="ECO:0000313" key="9">
    <source>
        <dbReference type="RefSeq" id="XP_023938654.1"/>
    </source>
</evidence>
<evidence type="ECO:0000256" key="6">
    <source>
        <dbReference type="ARBA" id="ARBA00023136"/>
    </source>
</evidence>
<keyword evidence="5 7" id="KW-1133">Transmembrane helix</keyword>
<dbReference type="GO" id="GO:0005789">
    <property type="term" value="C:endoplasmic reticulum membrane"/>
    <property type="evidence" value="ECO:0007669"/>
    <property type="project" value="UniProtKB-SubCell"/>
</dbReference>
<keyword evidence="8" id="KW-1185">Reference proteome</keyword>
<evidence type="ECO:0000256" key="5">
    <source>
        <dbReference type="ARBA" id="ARBA00022989"/>
    </source>
</evidence>
<feature type="transmembrane region" description="Helical" evidence="7">
    <location>
        <begin position="102"/>
        <end position="122"/>
    </location>
</feature>
<dbReference type="AlphaFoldDB" id="A0A6J1MVT2"/>
<dbReference type="GO" id="GO:0005739">
    <property type="term" value="C:mitochondrion"/>
    <property type="evidence" value="ECO:0007669"/>
    <property type="project" value="GOC"/>
</dbReference>
<comment type="similarity">
    <text evidence="2">Belongs to the EMC6 family.</text>
</comment>
<keyword evidence="4" id="KW-0256">Endoplasmic reticulum</keyword>
<evidence type="ECO:0000256" key="3">
    <source>
        <dbReference type="ARBA" id="ARBA00022692"/>
    </source>
</evidence>
<dbReference type="Pfam" id="PF07019">
    <property type="entry name" value="EMC6"/>
    <property type="match status" value="1"/>
</dbReference>
<organism evidence="8 9">
    <name type="scientific">Bicyclus anynana</name>
    <name type="common">Squinting bush brown butterfly</name>
    <dbReference type="NCBI Taxonomy" id="110368"/>
    <lineage>
        <taxon>Eukaryota</taxon>
        <taxon>Metazoa</taxon>
        <taxon>Ecdysozoa</taxon>
        <taxon>Arthropoda</taxon>
        <taxon>Hexapoda</taxon>
        <taxon>Insecta</taxon>
        <taxon>Pterygota</taxon>
        <taxon>Neoptera</taxon>
        <taxon>Endopterygota</taxon>
        <taxon>Lepidoptera</taxon>
        <taxon>Glossata</taxon>
        <taxon>Ditrysia</taxon>
        <taxon>Papilionoidea</taxon>
        <taxon>Nymphalidae</taxon>
        <taxon>Satyrinae</taxon>
        <taxon>Satyrini</taxon>
        <taxon>Mycalesina</taxon>
        <taxon>Bicyclus</taxon>
    </lineage>
</organism>
<dbReference type="PANTHER" id="PTHR12906">
    <property type="entry name" value="PROTEIN C20ORF24 RAB5-INTERACTING PROTEIN"/>
    <property type="match status" value="1"/>
</dbReference>
<evidence type="ECO:0000313" key="8">
    <source>
        <dbReference type="Proteomes" id="UP001652582"/>
    </source>
</evidence>
<evidence type="ECO:0000256" key="7">
    <source>
        <dbReference type="SAM" id="Phobius"/>
    </source>
</evidence>
<reference evidence="9" key="1">
    <citation type="submission" date="2025-08" db="UniProtKB">
        <authorList>
            <consortium name="RefSeq"/>
        </authorList>
    </citation>
    <scope>IDENTIFICATION</scope>
</reference>
<feature type="transmembrane region" description="Helical" evidence="7">
    <location>
        <begin position="40"/>
        <end position="59"/>
    </location>
</feature>
<keyword evidence="3 7" id="KW-0812">Transmembrane</keyword>
<dbReference type="GeneID" id="112046287"/>
<evidence type="ECO:0000256" key="2">
    <source>
        <dbReference type="ARBA" id="ARBA00009436"/>
    </source>
</evidence>
<evidence type="ECO:0000256" key="1">
    <source>
        <dbReference type="ARBA" id="ARBA00004477"/>
    </source>
</evidence>
<comment type="subcellular location">
    <subcellularLocation>
        <location evidence="1">Endoplasmic reticulum membrane</location>
        <topology evidence="1">Multi-pass membrane protein</topology>
    </subcellularLocation>
</comment>